<dbReference type="Pfam" id="PF00440">
    <property type="entry name" value="TetR_N"/>
    <property type="match status" value="1"/>
</dbReference>
<keyword evidence="7" id="KW-1185">Reference proteome</keyword>
<dbReference type="SUPFAM" id="SSF46689">
    <property type="entry name" value="Homeodomain-like"/>
    <property type="match status" value="1"/>
</dbReference>
<dbReference type="EMBL" id="BMIQ01000003">
    <property type="protein sequence ID" value="GGE04600.1"/>
    <property type="molecule type" value="Genomic_DNA"/>
</dbReference>
<dbReference type="Proteomes" id="UP000644699">
    <property type="component" value="Unassembled WGS sequence"/>
</dbReference>
<dbReference type="RefSeq" id="WP_188908800.1">
    <property type="nucleotide sequence ID" value="NZ_BMIQ01000003.1"/>
</dbReference>
<dbReference type="InterPro" id="IPR011075">
    <property type="entry name" value="TetR_C"/>
</dbReference>
<evidence type="ECO:0000256" key="2">
    <source>
        <dbReference type="ARBA" id="ARBA00023125"/>
    </source>
</evidence>
<accession>A0A917E665</accession>
<name>A0A917E665_9HYPH</name>
<evidence type="ECO:0000256" key="1">
    <source>
        <dbReference type="ARBA" id="ARBA00023015"/>
    </source>
</evidence>
<keyword evidence="2 4" id="KW-0238">DNA-binding</keyword>
<dbReference type="InterPro" id="IPR009057">
    <property type="entry name" value="Homeodomain-like_sf"/>
</dbReference>
<evidence type="ECO:0000256" key="3">
    <source>
        <dbReference type="ARBA" id="ARBA00023163"/>
    </source>
</evidence>
<gene>
    <name evidence="6" type="ORF">GCM10011390_24480</name>
</gene>
<dbReference type="GO" id="GO:0003677">
    <property type="term" value="F:DNA binding"/>
    <property type="evidence" value="ECO:0007669"/>
    <property type="project" value="UniProtKB-UniRule"/>
</dbReference>
<comment type="caution">
    <text evidence="6">The sequence shown here is derived from an EMBL/GenBank/DDBJ whole genome shotgun (WGS) entry which is preliminary data.</text>
</comment>
<dbReference type="AlphaFoldDB" id="A0A917E665"/>
<reference evidence="6" key="1">
    <citation type="journal article" date="2014" name="Int. J. Syst. Evol. Microbiol.">
        <title>Complete genome sequence of Corynebacterium casei LMG S-19264T (=DSM 44701T), isolated from a smear-ripened cheese.</title>
        <authorList>
            <consortium name="US DOE Joint Genome Institute (JGI-PGF)"/>
            <person name="Walter F."/>
            <person name="Albersmeier A."/>
            <person name="Kalinowski J."/>
            <person name="Ruckert C."/>
        </authorList>
    </citation>
    <scope>NUCLEOTIDE SEQUENCE</scope>
    <source>
        <strain evidence="6">CGMCC 1.15367</strain>
    </source>
</reference>
<reference evidence="6" key="2">
    <citation type="submission" date="2020-09" db="EMBL/GenBank/DDBJ databases">
        <authorList>
            <person name="Sun Q."/>
            <person name="Zhou Y."/>
        </authorList>
    </citation>
    <scope>NUCLEOTIDE SEQUENCE</scope>
    <source>
        <strain evidence="6">CGMCC 1.15367</strain>
    </source>
</reference>
<evidence type="ECO:0000313" key="6">
    <source>
        <dbReference type="EMBL" id="GGE04600.1"/>
    </source>
</evidence>
<dbReference type="InterPro" id="IPR001647">
    <property type="entry name" value="HTH_TetR"/>
</dbReference>
<feature type="DNA-binding region" description="H-T-H motif" evidence="4">
    <location>
        <begin position="26"/>
        <end position="45"/>
    </location>
</feature>
<sequence>METSTADRILDVTQSLLIAGGYHGFSYADIAAVVGIRKASIHHHYPTKADLVAALVRRYVGQTQAGLSAIRRHVAGPAAQLDAYLGYWRKCVQDATQPFCVCAMLASELPSLPASVAAEVRLHFQALVEWLAATLAAGAEQGSLRLSGKAEEEAQVLMATVHGALLSARAFGDPELFQAIVTPPAERLRA</sequence>
<organism evidence="6 7">
    <name type="scientific">Aureimonas endophytica</name>
    <dbReference type="NCBI Taxonomy" id="2027858"/>
    <lineage>
        <taxon>Bacteria</taxon>
        <taxon>Pseudomonadati</taxon>
        <taxon>Pseudomonadota</taxon>
        <taxon>Alphaproteobacteria</taxon>
        <taxon>Hyphomicrobiales</taxon>
        <taxon>Aurantimonadaceae</taxon>
        <taxon>Aureimonas</taxon>
    </lineage>
</organism>
<proteinExistence type="predicted"/>
<dbReference type="InterPro" id="IPR036271">
    <property type="entry name" value="Tet_transcr_reg_TetR-rel_C_sf"/>
</dbReference>
<dbReference type="PANTHER" id="PTHR47506">
    <property type="entry name" value="TRANSCRIPTIONAL REGULATORY PROTEIN"/>
    <property type="match status" value="1"/>
</dbReference>
<dbReference type="Gene3D" id="1.10.357.10">
    <property type="entry name" value="Tetracycline Repressor, domain 2"/>
    <property type="match status" value="1"/>
</dbReference>
<dbReference type="SUPFAM" id="SSF48498">
    <property type="entry name" value="Tetracyclin repressor-like, C-terminal domain"/>
    <property type="match status" value="1"/>
</dbReference>
<evidence type="ECO:0000256" key="4">
    <source>
        <dbReference type="PROSITE-ProRule" id="PRU00335"/>
    </source>
</evidence>
<protein>
    <submittedName>
        <fullName evidence="6">TetR family transcriptional regulator</fullName>
    </submittedName>
</protein>
<feature type="domain" description="HTH tetR-type" evidence="5">
    <location>
        <begin position="3"/>
        <end position="63"/>
    </location>
</feature>
<dbReference type="PANTHER" id="PTHR47506:SF1">
    <property type="entry name" value="HTH-TYPE TRANSCRIPTIONAL REGULATOR YJDC"/>
    <property type="match status" value="1"/>
</dbReference>
<dbReference type="Pfam" id="PF16925">
    <property type="entry name" value="TetR_C_13"/>
    <property type="match status" value="1"/>
</dbReference>
<dbReference type="PRINTS" id="PR00455">
    <property type="entry name" value="HTHTETR"/>
</dbReference>
<keyword evidence="1" id="KW-0805">Transcription regulation</keyword>
<dbReference type="PROSITE" id="PS50977">
    <property type="entry name" value="HTH_TETR_2"/>
    <property type="match status" value="1"/>
</dbReference>
<evidence type="ECO:0000313" key="7">
    <source>
        <dbReference type="Proteomes" id="UP000644699"/>
    </source>
</evidence>
<keyword evidence="3" id="KW-0804">Transcription</keyword>
<evidence type="ECO:0000259" key="5">
    <source>
        <dbReference type="PROSITE" id="PS50977"/>
    </source>
</evidence>